<keyword evidence="2" id="KW-0732">Signal</keyword>
<sequence length="643" mass="65465">MFSRKSAATVATIATAVGSLVAFAPASPASAADVVTTTSFTHTCAVDGTFSDWTTAYNDTMVVSAPATVAPGEQFTIKMQAGSLVMPDANIGRLKYDFKVPTGVTVESAAIVPGTAVGLGGQTPTLFRVNSAGQVDAAGEYFRITGDGHLTINNGPNGKDNDPGKGLQVNKNVQWKTPQIAIVVKASMTEGTHIKTGIRTGDDTAAIKADSTSISFGDTRNVVDKTATYCVAAGDGRGALSDTEVVDPAVRTTVAIDVPDNAGVGQEVALKANLDPNNAEGKVQFKDGSDDIGGPVTVHNGVAILDHTFTTRGDHDIKAVFTADAGFRDAVSAVKTVTVKTATTTTLTVPATARVGEDVEFTANVSPDEATGTVQFKEGTTDLGAPEPVVNGKATITRKYDEAGSHTIKAVFNATGHFADSESDAKTVTVKDADFATTAVVIDPMDAVTGESTALRATVRPIPDGGEVEFFVDGASVGKADVGTGDGVAVLAHTFTTAGSASVTAKFLGAEGFAASAESAPRTVTVRNPDTRTDSSTELTVAGAPNVGKTATFTARVTPGTAGGKVQFRVGTTEVGTPVDVVNGVATLTYTFNAEGTFAITAEYLGDSNNRGSESGPTVVKVTTASTPVDPGGNGSLSNIFGS</sequence>
<feature type="domain" description="Bacterial Ig-like" evidence="3">
    <location>
        <begin position="259"/>
        <end position="339"/>
    </location>
</feature>
<evidence type="ECO:0000259" key="3">
    <source>
        <dbReference type="Pfam" id="PF16640"/>
    </source>
</evidence>
<feature type="chain" id="PRO_5004040561" description="Bacterial Ig-like domain-containing protein" evidence="2">
    <location>
        <begin position="32"/>
        <end position="643"/>
    </location>
</feature>
<dbReference type="EMBL" id="BAOP01000030">
    <property type="protein sequence ID" value="GAC81200.1"/>
    <property type="molecule type" value="Genomic_DNA"/>
</dbReference>
<feature type="domain" description="Bacterial Ig-like" evidence="3">
    <location>
        <begin position="443"/>
        <end position="526"/>
    </location>
</feature>
<dbReference type="RefSeq" id="WP_008380778.1">
    <property type="nucleotide sequence ID" value="NZ_BAOP01000030.1"/>
</dbReference>
<dbReference type="Gene3D" id="2.60.40.10">
    <property type="entry name" value="Immunoglobulins"/>
    <property type="match status" value="4"/>
</dbReference>
<gene>
    <name evidence="4" type="ORF">GM1_030_00280</name>
</gene>
<dbReference type="InterPro" id="IPR013783">
    <property type="entry name" value="Ig-like_fold"/>
</dbReference>
<organism evidence="4 5">
    <name type="scientific">Gordonia malaquae NBRC 108250</name>
    <dbReference type="NCBI Taxonomy" id="1223542"/>
    <lineage>
        <taxon>Bacteria</taxon>
        <taxon>Bacillati</taxon>
        <taxon>Actinomycetota</taxon>
        <taxon>Actinomycetes</taxon>
        <taxon>Mycobacteriales</taxon>
        <taxon>Gordoniaceae</taxon>
        <taxon>Gordonia</taxon>
    </lineage>
</organism>
<name>M3UMQ3_GORML</name>
<protein>
    <recommendedName>
        <fullName evidence="3">Bacterial Ig-like domain-containing protein</fullName>
    </recommendedName>
</protein>
<evidence type="ECO:0000256" key="1">
    <source>
        <dbReference type="SAM" id="MobiDB-lite"/>
    </source>
</evidence>
<accession>M3UMQ3</accession>
<dbReference type="eggNOG" id="COG2373">
    <property type="taxonomic scope" value="Bacteria"/>
</dbReference>
<proteinExistence type="predicted"/>
<dbReference type="Proteomes" id="UP000035009">
    <property type="component" value="Unassembled WGS sequence"/>
</dbReference>
<dbReference type="Pfam" id="PF16640">
    <property type="entry name" value="Big_3_5"/>
    <property type="match status" value="4"/>
</dbReference>
<evidence type="ECO:0000256" key="2">
    <source>
        <dbReference type="SAM" id="SignalP"/>
    </source>
</evidence>
<feature type="domain" description="Bacterial Ig-like" evidence="3">
    <location>
        <begin position="543"/>
        <end position="623"/>
    </location>
</feature>
<feature type="domain" description="Bacterial Ig-like" evidence="3">
    <location>
        <begin position="348"/>
        <end position="430"/>
    </location>
</feature>
<reference evidence="4 5" key="1">
    <citation type="submission" date="2013-02" db="EMBL/GenBank/DDBJ databases">
        <title>Whole genome shotgun sequence of Gordonia malaquae NBRC 108250.</title>
        <authorList>
            <person name="Yoshida I."/>
            <person name="Hosoyama A."/>
            <person name="Tsuchikane K."/>
            <person name="Ando Y."/>
            <person name="Baba S."/>
            <person name="Ohji S."/>
            <person name="Hamada M."/>
            <person name="Tamura T."/>
            <person name="Yamazoe A."/>
            <person name="Yamazaki S."/>
            <person name="Fujita N."/>
        </authorList>
    </citation>
    <scope>NUCLEOTIDE SEQUENCE [LARGE SCALE GENOMIC DNA]</scope>
    <source>
        <strain evidence="4 5">NBRC 108250</strain>
    </source>
</reference>
<dbReference type="GO" id="GO:0005975">
    <property type="term" value="P:carbohydrate metabolic process"/>
    <property type="evidence" value="ECO:0007669"/>
    <property type="project" value="UniProtKB-ARBA"/>
</dbReference>
<evidence type="ECO:0000313" key="5">
    <source>
        <dbReference type="Proteomes" id="UP000035009"/>
    </source>
</evidence>
<keyword evidence="5" id="KW-1185">Reference proteome</keyword>
<feature type="signal peptide" evidence="2">
    <location>
        <begin position="1"/>
        <end position="31"/>
    </location>
</feature>
<dbReference type="InterPro" id="IPR032109">
    <property type="entry name" value="Big_3_5"/>
</dbReference>
<dbReference type="AlphaFoldDB" id="M3UMQ3"/>
<feature type="region of interest" description="Disordered" evidence="1">
    <location>
        <begin position="623"/>
        <end position="643"/>
    </location>
</feature>
<evidence type="ECO:0000313" key="4">
    <source>
        <dbReference type="EMBL" id="GAC81200.1"/>
    </source>
</evidence>
<comment type="caution">
    <text evidence="4">The sequence shown here is derived from an EMBL/GenBank/DDBJ whole genome shotgun (WGS) entry which is preliminary data.</text>
</comment>
<dbReference type="STRING" id="410332.SAMN04488550_4097"/>